<dbReference type="PANTHER" id="PTHR12790">
    <property type="entry name" value="TRANSCRIPTION INITIATION FACTOR IA RRN3"/>
    <property type="match status" value="1"/>
</dbReference>
<dbReference type="EMBL" id="JASFZW010000009">
    <property type="protein sequence ID" value="KAK2076540.1"/>
    <property type="molecule type" value="Genomic_DNA"/>
</dbReference>
<dbReference type="InterPro" id="IPR007991">
    <property type="entry name" value="RNA_pol_I_trans_ini_fac_RRN3"/>
</dbReference>
<comment type="similarity">
    <text evidence="1">Belongs to the RRN3 family.</text>
</comment>
<dbReference type="Pfam" id="PF05327">
    <property type="entry name" value="RRN3"/>
    <property type="match status" value="1"/>
</dbReference>
<proteinExistence type="inferred from homology"/>
<dbReference type="GO" id="GO:0001042">
    <property type="term" value="F:RNA polymerase I core binding"/>
    <property type="evidence" value="ECO:0007669"/>
    <property type="project" value="TreeGrafter"/>
</dbReference>
<feature type="compositionally biased region" description="Low complexity" evidence="2">
    <location>
        <begin position="691"/>
        <end position="712"/>
    </location>
</feature>
<sequence length="859" mass="88975">MSEGGGGDLLQRFVDEALVLKATGGRTALYSQLVLELRQLRSNVSGPTASPEGVAALVQLLRRVTGSVGLVRPEEHDDLLREALSVPLGAALRAAGLDLALHLAVAVPAVVDPCLRALVHGLVPPAAQLAASAGALGEPWAPAPEDLAAQDEIVAALARLVGLVPTAAPRALPVLLDRFPHPLRDRGTHCFFLRAALALARRVGALREALLAAAVQHLLALDVEIRWEDIVGVRSEETREEAEGAPDEEDEPDLFELEGMSREEAEAAGGGWEGGAAIALGAHKPEAAEVKSDEATKTSGQKSTTNTTPTAQPTFFNQSSREHMESMADKLDSLMEMALAHIAERAAAGDLGPAFATLLAVFERKILHAHRSKFVQFVVFLAVAKDASGEAGDRLLAALLRALADESAAGLTRTAAAAYIASFLSRAQFLEAERVVAALTRLLAWALAYARRHAGPAGGARHAGGAGAAARPLFLRGPDTAAEAHAPFHAAVQGALYVLCYHLDVLVGAFGGPGAGSPLGKAASAEASALVKLSLREGSSAATPAKAIGPARAASASAAALGASTPPPPAPGPSASPGEQLRWVLGAALPALLAHPLDPLNSCATSVSAEFARQARRLRLHALGREIRAWEARAAGTRAVRRPLEVFFPFDPYLLARSARYLDLEHTFTNWQRGRGAMRAGDEDEDDKRAPGGAARAAARGADARSDASSSSSDDDNDDDVSDASSSSSASDSDDDLQSREHFGSLPSSSCPSHEAGSWDHAPGSRGRPIPGTLRAVLAAGSPASNAASPDVMMVALGGSPFPLGMSPLGSADAAPRTTAAPADATRFPQVAWRTLRGWNGASQDSQDQPVAMSCTPAP</sequence>
<reference evidence="3" key="1">
    <citation type="submission" date="2021-01" db="EMBL/GenBank/DDBJ databases">
        <authorList>
            <person name="Eckstrom K.M.E."/>
        </authorList>
    </citation>
    <scope>NUCLEOTIDE SEQUENCE</scope>
    <source>
        <strain evidence="3">UVCC 0001</strain>
    </source>
</reference>
<evidence type="ECO:0000256" key="2">
    <source>
        <dbReference type="SAM" id="MobiDB-lite"/>
    </source>
</evidence>
<protein>
    <recommendedName>
        <fullName evidence="5">RNA polymerase I-specific transcription initiation factor RRN3</fullName>
    </recommendedName>
</protein>
<name>A0AAD9IG11_PROWI</name>
<dbReference type="GO" id="GO:0006361">
    <property type="term" value="P:transcription initiation at RNA polymerase I promoter"/>
    <property type="evidence" value="ECO:0007669"/>
    <property type="project" value="InterPro"/>
</dbReference>
<dbReference type="GO" id="GO:0001181">
    <property type="term" value="F:RNA polymerase I general transcription initiation factor activity"/>
    <property type="evidence" value="ECO:0007669"/>
    <property type="project" value="InterPro"/>
</dbReference>
<dbReference type="Proteomes" id="UP001255856">
    <property type="component" value="Unassembled WGS sequence"/>
</dbReference>
<gene>
    <name evidence="3" type="ORF">QBZ16_005300</name>
</gene>
<feature type="region of interest" description="Disordered" evidence="2">
    <location>
        <begin position="289"/>
        <end position="323"/>
    </location>
</feature>
<evidence type="ECO:0000313" key="4">
    <source>
        <dbReference type="Proteomes" id="UP001255856"/>
    </source>
</evidence>
<feature type="compositionally biased region" description="Pro residues" evidence="2">
    <location>
        <begin position="565"/>
        <end position="574"/>
    </location>
</feature>
<organism evidence="3 4">
    <name type="scientific">Prototheca wickerhamii</name>
    <dbReference type="NCBI Taxonomy" id="3111"/>
    <lineage>
        <taxon>Eukaryota</taxon>
        <taxon>Viridiplantae</taxon>
        <taxon>Chlorophyta</taxon>
        <taxon>core chlorophytes</taxon>
        <taxon>Trebouxiophyceae</taxon>
        <taxon>Chlorellales</taxon>
        <taxon>Chlorellaceae</taxon>
        <taxon>Prototheca</taxon>
    </lineage>
</organism>
<feature type="region of interest" description="Disordered" evidence="2">
    <location>
        <begin position="676"/>
        <end position="770"/>
    </location>
</feature>
<feature type="region of interest" description="Disordered" evidence="2">
    <location>
        <begin position="836"/>
        <end position="859"/>
    </location>
</feature>
<feature type="compositionally biased region" description="Low complexity" evidence="2">
    <location>
        <begin position="304"/>
        <end position="318"/>
    </location>
</feature>
<dbReference type="PANTHER" id="PTHR12790:SF0">
    <property type="entry name" value="RNA POLYMERASE I-SPECIFIC TRANSCRIPTION INITIATION FACTOR RRN3-RELATED"/>
    <property type="match status" value="1"/>
</dbReference>
<feature type="compositionally biased region" description="Acidic residues" evidence="2">
    <location>
        <begin position="713"/>
        <end position="722"/>
    </location>
</feature>
<evidence type="ECO:0000256" key="1">
    <source>
        <dbReference type="ARBA" id="ARBA00010098"/>
    </source>
</evidence>
<feature type="region of interest" description="Disordered" evidence="2">
    <location>
        <begin position="558"/>
        <end position="577"/>
    </location>
</feature>
<evidence type="ECO:0008006" key="5">
    <source>
        <dbReference type="Google" id="ProtNLM"/>
    </source>
</evidence>
<keyword evidence="4" id="KW-1185">Reference proteome</keyword>
<comment type="caution">
    <text evidence="3">The sequence shown here is derived from an EMBL/GenBank/DDBJ whole genome shotgun (WGS) entry which is preliminary data.</text>
</comment>
<accession>A0AAD9IG11</accession>
<dbReference type="GO" id="GO:0005634">
    <property type="term" value="C:nucleus"/>
    <property type="evidence" value="ECO:0007669"/>
    <property type="project" value="TreeGrafter"/>
</dbReference>
<evidence type="ECO:0000313" key="3">
    <source>
        <dbReference type="EMBL" id="KAK2076540.1"/>
    </source>
</evidence>
<dbReference type="AlphaFoldDB" id="A0AAD9IG11"/>